<sequence>MAELLSHYVSASIKTCVATTELKSLTLDTAYFIDIVKNMFDSANSKNLYDPNPNRKPMCDLNPQVLENLENANKLFKNAIKQKNITTPPCFVGIVWTTNAISQLYESENLEIVSSSINKDYFLMTNKFTQNALNNLFSIMRQKNGYNRNPTARTFRCCFGHICTYSLMSCGSNCSNCELDEEGPLA</sequence>
<feature type="domain" description="Transposable element P transposase-like RNase H C-terminal" evidence="1">
    <location>
        <begin position="126"/>
        <end position="156"/>
    </location>
</feature>
<proteinExistence type="predicted"/>
<gene>
    <name evidence="2" type="ORF">FWK35_00023536</name>
</gene>
<dbReference type="OrthoDB" id="6627556at2759"/>
<keyword evidence="3" id="KW-1185">Reference proteome</keyword>
<dbReference type="InterPro" id="IPR048367">
    <property type="entry name" value="TNP-like_RNaseH_C"/>
</dbReference>
<dbReference type="Proteomes" id="UP000478052">
    <property type="component" value="Unassembled WGS sequence"/>
</dbReference>
<evidence type="ECO:0000313" key="2">
    <source>
        <dbReference type="EMBL" id="KAF0748981.1"/>
    </source>
</evidence>
<protein>
    <submittedName>
        <fullName evidence="2">THAP-type domain-containing protein</fullName>
    </submittedName>
</protein>
<dbReference type="AlphaFoldDB" id="A0A6G0Y4S5"/>
<name>A0A6G0Y4S5_APHCR</name>
<evidence type="ECO:0000313" key="3">
    <source>
        <dbReference type="Proteomes" id="UP000478052"/>
    </source>
</evidence>
<dbReference type="EMBL" id="VUJU01006273">
    <property type="protein sequence ID" value="KAF0748981.1"/>
    <property type="molecule type" value="Genomic_DNA"/>
</dbReference>
<reference evidence="2 3" key="1">
    <citation type="submission" date="2019-08" db="EMBL/GenBank/DDBJ databases">
        <title>Whole genome of Aphis craccivora.</title>
        <authorList>
            <person name="Voronova N.V."/>
            <person name="Shulinski R.S."/>
            <person name="Bandarenka Y.V."/>
            <person name="Zhorov D.G."/>
            <person name="Warner D."/>
        </authorList>
    </citation>
    <scope>NUCLEOTIDE SEQUENCE [LARGE SCALE GENOMIC DNA]</scope>
    <source>
        <strain evidence="2">180601</strain>
        <tissue evidence="2">Whole Body</tissue>
    </source>
</reference>
<organism evidence="2 3">
    <name type="scientific">Aphis craccivora</name>
    <name type="common">Cowpea aphid</name>
    <dbReference type="NCBI Taxonomy" id="307492"/>
    <lineage>
        <taxon>Eukaryota</taxon>
        <taxon>Metazoa</taxon>
        <taxon>Ecdysozoa</taxon>
        <taxon>Arthropoda</taxon>
        <taxon>Hexapoda</taxon>
        <taxon>Insecta</taxon>
        <taxon>Pterygota</taxon>
        <taxon>Neoptera</taxon>
        <taxon>Paraneoptera</taxon>
        <taxon>Hemiptera</taxon>
        <taxon>Sternorrhyncha</taxon>
        <taxon>Aphidomorpha</taxon>
        <taxon>Aphidoidea</taxon>
        <taxon>Aphididae</taxon>
        <taxon>Aphidini</taxon>
        <taxon>Aphis</taxon>
        <taxon>Aphis</taxon>
    </lineage>
</organism>
<feature type="non-terminal residue" evidence="2">
    <location>
        <position position="186"/>
    </location>
</feature>
<evidence type="ECO:0000259" key="1">
    <source>
        <dbReference type="Pfam" id="PF21789"/>
    </source>
</evidence>
<comment type="caution">
    <text evidence="2">The sequence shown here is derived from an EMBL/GenBank/DDBJ whole genome shotgun (WGS) entry which is preliminary data.</text>
</comment>
<accession>A0A6G0Y4S5</accession>
<dbReference type="Pfam" id="PF21789">
    <property type="entry name" value="TNP-like_RNaseH_C"/>
    <property type="match status" value="1"/>
</dbReference>